<feature type="transmembrane region" description="Helical" evidence="6">
    <location>
        <begin position="70"/>
        <end position="88"/>
    </location>
</feature>
<keyword evidence="8" id="KW-1185">Reference proteome</keyword>
<keyword evidence="4 6" id="KW-1133">Transmembrane helix</keyword>
<evidence type="ECO:0000256" key="5">
    <source>
        <dbReference type="ARBA" id="ARBA00023136"/>
    </source>
</evidence>
<evidence type="ECO:0000256" key="6">
    <source>
        <dbReference type="SAM" id="Phobius"/>
    </source>
</evidence>
<sequence>MLLDLEIVDDPESVGFHSGIIVRPSSSFIRLIPRSTDGNLPSLHPAIDLQLDEFPRECIYQAFSNEGQPVILWTTVGVAMSIVSFGLSRTFSGLILSRCLGGALGGAVTAIKTMGGELTDRSNQSIMFSGISITYRSGQIVGLALGGLLVHPQRRFPHTIFGNTFWNEYPFVLPCFVGGAFALSAAIFGTFFLQETLPCKKTNVKKTTSSDTSPSDAFHPSIFRRDNAQYGATNQSNDRQLTPLRCVGVVPLMVSNFIMCFSGELVFSVFTLFAFTPIKSGGLGFSEAQIGARMSLRGVMGIATMLVFSPIHKFMGRSSAVRLYQYAMAIWPLSVLPLPLLNLLARREEGPSGWVFELTFFCFVLLWCFAGFTWTCISIMTTDASPTASALASINGMIQMSTMLPQAIAPAFGTSLFAFSIKSGIANGYLVYIACFILTSVGAVHSLTLSEPTADWRKGAQMGRGDLESSRTHTDD</sequence>
<evidence type="ECO:0000256" key="2">
    <source>
        <dbReference type="ARBA" id="ARBA00022448"/>
    </source>
</evidence>
<dbReference type="PANTHER" id="PTHR23504:SF15">
    <property type="entry name" value="MAJOR FACILITATOR SUPERFAMILY (MFS) PROFILE DOMAIN-CONTAINING PROTEIN"/>
    <property type="match status" value="1"/>
</dbReference>
<dbReference type="Gene3D" id="1.20.1250.20">
    <property type="entry name" value="MFS general substrate transporter like domains"/>
    <property type="match status" value="1"/>
</dbReference>
<feature type="transmembrane region" description="Helical" evidence="6">
    <location>
        <begin position="171"/>
        <end position="193"/>
    </location>
</feature>
<feature type="transmembrane region" description="Helical" evidence="6">
    <location>
        <begin position="429"/>
        <end position="449"/>
    </location>
</feature>
<comment type="caution">
    <text evidence="7">The sequence shown here is derived from an EMBL/GenBank/DDBJ whole genome shotgun (WGS) entry which is preliminary data.</text>
</comment>
<dbReference type="GO" id="GO:0016020">
    <property type="term" value="C:membrane"/>
    <property type="evidence" value="ECO:0007669"/>
    <property type="project" value="UniProtKB-SubCell"/>
</dbReference>
<dbReference type="SUPFAM" id="SSF103473">
    <property type="entry name" value="MFS general substrate transporter"/>
    <property type="match status" value="1"/>
</dbReference>
<evidence type="ECO:0000313" key="8">
    <source>
        <dbReference type="Proteomes" id="UP000886523"/>
    </source>
</evidence>
<dbReference type="InterPro" id="IPR036259">
    <property type="entry name" value="MFS_trans_sf"/>
</dbReference>
<organism evidence="7 8">
    <name type="scientific">Hydnum rufescens UP504</name>
    <dbReference type="NCBI Taxonomy" id="1448309"/>
    <lineage>
        <taxon>Eukaryota</taxon>
        <taxon>Fungi</taxon>
        <taxon>Dikarya</taxon>
        <taxon>Basidiomycota</taxon>
        <taxon>Agaricomycotina</taxon>
        <taxon>Agaricomycetes</taxon>
        <taxon>Cantharellales</taxon>
        <taxon>Hydnaceae</taxon>
        <taxon>Hydnum</taxon>
    </lineage>
</organism>
<feature type="transmembrane region" description="Helical" evidence="6">
    <location>
        <begin position="323"/>
        <end position="341"/>
    </location>
</feature>
<evidence type="ECO:0000256" key="1">
    <source>
        <dbReference type="ARBA" id="ARBA00004141"/>
    </source>
</evidence>
<proteinExistence type="predicted"/>
<feature type="transmembrane region" description="Helical" evidence="6">
    <location>
        <begin position="353"/>
        <end position="377"/>
    </location>
</feature>
<dbReference type="Proteomes" id="UP000886523">
    <property type="component" value="Unassembled WGS sequence"/>
</dbReference>
<reference evidence="7" key="1">
    <citation type="journal article" date="2020" name="Nat. Commun.">
        <title>Large-scale genome sequencing of mycorrhizal fungi provides insights into the early evolution of symbiotic traits.</title>
        <authorList>
            <person name="Miyauchi S."/>
            <person name="Kiss E."/>
            <person name="Kuo A."/>
            <person name="Drula E."/>
            <person name="Kohler A."/>
            <person name="Sanchez-Garcia M."/>
            <person name="Morin E."/>
            <person name="Andreopoulos B."/>
            <person name="Barry K.W."/>
            <person name="Bonito G."/>
            <person name="Buee M."/>
            <person name="Carver A."/>
            <person name="Chen C."/>
            <person name="Cichocki N."/>
            <person name="Clum A."/>
            <person name="Culley D."/>
            <person name="Crous P.W."/>
            <person name="Fauchery L."/>
            <person name="Girlanda M."/>
            <person name="Hayes R.D."/>
            <person name="Keri Z."/>
            <person name="LaButti K."/>
            <person name="Lipzen A."/>
            <person name="Lombard V."/>
            <person name="Magnuson J."/>
            <person name="Maillard F."/>
            <person name="Murat C."/>
            <person name="Nolan M."/>
            <person name="Ohm R.A."/>
            <person name="Pangilinan J."/>
            <person name="Pereira M.F."/>
            <person name="Perotto S."/>
            <person name="Peter M."/>
            <person name="Pfister S."/>
            <person name="Riley R."/>
            <person name="Sitrit Y."/>
            <person name="Stielow J.B."/>
            <person name="Szollosi G."/>
            <person name="Zifcakova L."/>
            <person name="Stursova M."/>
            <person name="Spatafora J.W."/>
            <person name="Tedersoo L."/>
            <person name="Vaario L.M."/>
            <person name="Yamada A."/>
            <person name="Yan M."/>
            <person name="Wang P."/>
            <person name="Xu J."/>
            <person name="Bruns T."/>
            <person name="Baldrian P."/>
            <person name="Vilgalys R."/>
            <person name="Dunand C."/>
            <person name="Henrissat B."/>
            <person name="Grigoriev I.V."/>
            <person name="Hibbett D."/>
            <person name="Nagy L.G."/>
            <person name="Martin F.M."/>
        </authorList>
    </citation>
    <scope>NUCLEOTIDE SEQUENCE</scope>
    <source>
        <strain evidence="7">UP504</strain>
    </source>
</reference>
<feature type="transmembrane region" description="Helical" evidence="6">
    <location>
        <begin position="249"/>
        <end position="274"/>
    </location>
</feature>
<evidence type="ECO:0000256" key="3">
    <source>
        <dbReference type="ARBA" id="ARBA00022692"/>
    </source>
</evidence>
<keyword evidence="3 6" id="KW-0812">Transmembrane</keyword>
<accession>A0A9P6E0T7</accession>
<evidence type="ECO:0000313" key="7">
    <source>
        <dbReference type="EMBL" id="KAF9518499.1"/>
    </source>
</evidence>
<dbReference type="EMBL" id="MU128924">
    <property type="protein sequence ID" value="KAF9518499.1"/>
    <property type="molecule type" value="Genomic_DNA"/>
</dbReference>
<evidence type="ECO:0008006" key="9">
    <source>
        <dbReference type="Google" id="ProtNLM"/>
    </source>
</evidence>
<keyword evidence="2" id="KW-0813">Transport</keyword>
<name>A0A9P6E0T7_9AGAM</name>
<dbReference type="AlphaFoldDB" id="A0A9P6E0T7"/>
<keyword evidence="5 6" id="KW-0472">Membrane</keyword>
<gene>
    <name evidence="7" type="ORF">BS47DRAFT_1388907</name>
</gene>
<comment type="subcellular location">
    <subcellularLocation>
        <location evidence="1">Membrane</location>
        <topology evidence="1">Multi-pass membrane protein</topology>
    </subcellularLocation>
</comment>
<dbReference type="OrthoDB" id="419616at2759"/>
<protein>
    <recommendedName>
        <fullName evidence="9">Major facilitator superfamily (MFS) profile domain-containing protein</fullName>
    </recommendedName>
</protein>
<evidence type="ECO:0000256" key="4">
    <source>
        <dbReference type="ARBA" id="ARBA00022989"/>
    </source>
</evidence>
<dbReference type="PANTHER" id="PTHR23504">
    <property type="entry name" value="MAJOR FACILITATOR SUPERFAMILY DOMAIN-CONTAINING PROTEIN 10"/>
    <property type="match status" value="1"/>
</dbReference>